<dbReference type="Proteomes" id="UP000244649">
    <property type="component" value="Unassembled WGS sequence"/>
</dbReference>
<evidence type="ECO:0000313" key="2">
    <source>
        <dbReference type="EMBL" id="PVE76080.1"/>
    </source>
</evidence>
<dbReference type="EMBL" id="QDFT01000011">
    <property type="protein sequence ID" value="PVE76080.1"/>
    <property type="molecule type" value="Genomic_DNA"/>
</dbReference>
<accession>A0A2T7WNC3</accession>
<evidence type="ECO:0000256" key="1">
    <source>
        <dbReference type="RuleBase" id="RU362001"/>
    </source>
</evidence>
<comment type="similarity">
    <text evidence="1">Belongs to the WXG100 family.</text>
</comment>
<sequence length="99" mass="10291">MIEHLEVTPYRLSTAAAAIKAAGGEIDALVGTLMRESATLSLQWSGDAQQAFARAQAQLGERLVSRTALLSRMSDALEELATAYGEADLAGARALGATA</sequence>
<protein>
    <recommendedName>
        <fullName evidence="1">ESAT-6-like protein</fullName>
    </recommendedName>
</protein>
<comment type="caution">
    <text evidence="2">The sequence shown here is derived from an EMBL/GenBank/DDBJ whole genome shotgun (WGS) entry which is preliminary data.</text>
</comment>
<dbReference type="InterPro" id="IPR010310">
    <property type="entry name" value="T7SS_ESAT-6-like"/>
</dbReference>
<reference evidence="2 3" key="1">
    <citation type="submission" date="2018-04" db="EMBL/GenBank/DDBJ databases">
        <authorList>
            <person name="Go L.Y."/>
            <person name="Mitchell J.A."/>
        </authorList>
    </citation>
    <scope>NUCLEOTIDE SEQUENCE [LARGE SCALE GENOMIC DNA]</scope>
    <source>
        <strain evidence="2 3">TPD7010</strain>
    </source>
</reference>
<dbReference type="Gene3D" id="1.10.287.1060">
    <property type="entry name" value="ESAT-6-like"/>
    <property type="match status" value="1"/>
</dbReference>
<dbReference type="SUPFAM" id="SSF140453">
    <property type="entry name" value="EsxAB dimer-like"/>
    <property type="match status" value="1"/>
</dbReference>
<gene>
    <name evidence="2" type="ORF">DC432_06490</name>
</gene>
<dbReference type="InterPro" id="IPR036689">
    <property type="entry name" value="ESAT-6-like_sf"/>
</dbReference>
<name>A0A2T7WNC3_MICTE</name>
<dbReference type="AlphaFoldDB" id="A0A2T7WNC3"/>
<dbReference type="Pfam" id="PF06013">
    <property type="entry name" value="WXG100"/>
    <property type="match status" value="1"/>
</dbReference>
<dbReference type="NCBIfam" id="TIGR03930">
    <property type="entry name" value="WXG100_ESAT6"/>
    <property type="match status" value="1"/>
</dbReference>
<organism evidence="2 3">
    <name type="scientific">Microbacterium testaceum</name>
    <name type="common">Aureobacterium testaceum</name>
    <name type="synonym">Brevibacterium testaceum</name>
    <dbReference type="NCBI Taxonomy" id="2033"/>
    <lineage>
        <taxon>Bacteria</taxon>
        <taxon>Bacillati</taxon>
        <taxon>Actinomycetota</taxon>
        <taxon>Actinomycetes</taxon>
        <taxon>Micrococcales</taxon>
        <taxon>Microbacteriaceae</taxon>
        <taxon>Microbacterium</taxon>
    </lineage>
</organism>
<proteinExistence type="inferred from homology"/>
<dbReference type="RefSeq" id="WP_116537167.1">
    <property type="nucleotide sequence ID" value="NZ_QDFT01000011.1"/>
</dbReference>
<evidence type="ECO:0000313" key="3">
    <source>
        <dbReference type="Proteomes" id="UP000244649"/>
    </source>
</evidence>